<dbReference type="Gene3D" id="3.40.50.300">
    <property type="entry name" value="P-loop containing nucleotide triphosphate hydrolases"/>
    <property type="match status" value="1"/>
</dbReference>
<dbReference type="GO" id="GO:0016887">
    <property type="term" value="F:ATP hydrolysis activity"/>
    <property type="evidence" value="ECO:0007669"/>
    <property type="project" value="InterPro"/>
</dbReference>
<accession>A0A8T0QMQ3</accession>
<comment type="subcellular location">
    <subcellularLocation>
        <location evidence="1">Membrane</location>
        <topology evidence="1">Multi-pass membrane protein</topology>
    </subcellularLocation>
</comment>
<name>A0A8T0QMQ3_PANVG</name>
<dbReference type="InterPro" id="IPR027417">
    <property type="entry name" value="P-loop_NTPase"/>
</dbReference>
<dbReference type="FunFam" id="1.20.1560.10:FF:000096">
    <property type="entry name" value="ABC transporter related"/>
    <property type="match status" value="1"/>
</dbReference>
<feature type="transmembrane region" description="Helical" evidence="5">
    <location>
        <begin position="315"/>
        <end position="339"/>
    </location>
</feature>
<dbReference type="InterPro" id="IPR011527">
    <property type="entry name" value="ABC1_TM_dom"/>
</dbReference>
<reference evidence="7" key="1">
    <citation type="submission" date="2020-05" db="EMBL/GenBank/DDBJ databases">
        <title>WGS assembly of Panicum virgatum.</title>
        <authorList>
            <person name="Lovell J.T."/>
            <person name="Jenkins J."/>
            <person name="Shu S."/>
            <person name="Juenger T.E."/>
            <person name="Schmutz J."/>
        </authorList>
    </citation>
    <scope>NUCLEOTIDE SEQUENCE</scope>
    <source>
        <strain evidence="7">AP13</strain>
    </source>
</reference>
<feature type="domain" description="ABC transmembrane type-1" evidence="6">
    <location>
        <begin position="126"/>
        <end position="370"/>
    </location>
</feature>
<keyword evidence="2 5" id="KW-0812">Transmembrane</keyword>
<evidence type="ECO:0000256" key="5">
    <source>
        <dbReference type="SAM" id="Phobius"/>
    </source>
</evidence>
<dbReference type="InterPro" id="IPR003439">
    <property type="entry name" value="ABC_transporter-like_ATP-bd"/>
</dbReference>
<dbReference type="GO" id="GO:0016020">
    <property type="term" value="C:membrane"/>
    <property type="evidence" value="ECO:0007669"/>
    <property type="project" value="UniProtKB-SubCell"/>
</dbReference>
<dbReference type="CDD" id="cd07346">
    <property type="entry name" value="ABC_6TM_exporters"/>
    <property type="match status" value="1"/>
</dbReference>
<evidence type="ECO:0000256" key="3">
    <source>
        <dbReference type="ARBA" id="ARBA00022989"/>
    </source>
</evidence>
<dbReference type="SUPFAM" id="SSF90123">
    <property type="entry name" value="ABC transporter transmembrane region"/>
    <property type="match status" value="1"/>
</dbReference>
<dbReference type="Pfam" id="PF00005">
    <property type="entry name" value="ABC_tran"/>
    <property type="match status" value="1"/>
</dbReference>
<dbReference type="Gene3D" id="1.20.1560.10">
    <property type="entry name" value="ABC transporter type 1, transmembrane domain"/>
    <property type="match status" value="1"/>
</dbReference>
<dbReference type="SUPFAM" id="SSF52540">
    <property type="entry name" value="P-loop containing nucleoside triphosphate hydrolases"/>
    <property type="match status" value="1"/>
</dbReference>
<keyword evidence="3 5" id="KW-1133">Transmembrane helix</keyword>
<dbReference type="GO" id="GO:0005524">
    <property type="term" value="F:ATP binding"/>
    <property type="evidence" value="ECO:0007669"/>
    <property type="project" value="InterPro"/>
</dbReference>
<dbReference type="Pfam" id="PF00664">
    <property type="entry name" value="ABC_membrane"/>
    <property type="match status" value="1"/>
</dbReference>
<sequence length="494" mass="52781">MAPPLPVLVSQTLTLNPHLPRPRRRGGVAHARTLALIPAPAAASAFRLHATAVTDSSPPPSCPLAEVFPYISAEWETIVKGWACAAAAVYCLSRAVPAAGRLPRALAAAGAGAGAGAAADVAARGGLALAALASARAAAAYAQQALLWEAALRAAGRLRERAFERLLERDLAFFEGRGGVAAGDVAHRIADEVDDVADAVFSVLNTIVPTSLQLITMGIQMVTIDPMLSLLAATVIPCMCVVIASLGKRLRQMSKEAHLSLAMLTAYLNDVVPSMLTVKANNGELKEMLRFQKLARDDLKNNLDKKKMKALIPQAVRATYIGGLLLLCAGSIVVSGMSFHAEGFLSFLTALALVVEPIQDLGKAYNEYKQGEPALERIFDLMRFNPEVNDKPSATHLQRVNGDIKFHDVTFRYVGGMPPVVDGVNLHIRPGESIAFVGPSGGGKTTLAKLLLRLYHPQSGYMLLDNHDLQDIQLQCLRTHIAFVSQDARPSGRY</sequence>
<dbReference type="AlphaFoldDB" id="A0A8T0QMQ3"/>
<evidence type="ECO:0000313" key="8">
    <source>
        <dbReference type="Proteomes" id="UP000823388"/>
    </source>
</evidence>
<evidence type="ECO:0000256" key="1">
    <source>
        <dbReference type="ARBA" id="ARBA00004141"/>
    </source>
</evidence>
<proteinExistence type="predicted"/>
<dbReference type="InterPro" id="IPR039421">
    <property type="entry name" value="Type_1_exporter"/>
</dbReference>
<evidence type="ECO:0000256" key="2">
    <source>
        <dbReference type="ARBA" id="ARBA00022692"/>
    </source>
</evidence>
<evidence type="ECO:0000313" key="7">
    <source>
        <dbReference type="EMBL" id="KAG2572004.1"/>
    </source>
</evidence>
<feature type="transmembrane region" description="Helical" evidence="5">
    <location>
        <begin position="227"/>
        <end position="246"/>
    </location>
</feature>
<keyword evidence="4 5" id="KW-0472">Membrane</keyword>
<dbReference type="PANTHER" id="PTHR24221:SF630">
    <property type="entry name" value="ABC TRANSPORTER B FAMILY MEMBER 29, CHLOROPLASTIC"/>
    <property type="match status" value="1"/>
</dbReference>
<dbReference type="EMBL" id="CM029049">
    <property type="protein sequence ID" value="KAG2572004.1"/>
    <property type="molecule type" value="Genomic_DNA"/>
</dbReference>
<dbReference type="GO" id="GO:0140359">
    <property type="term" value="F:ABC-type transporter activity"/>
    <property type="evidence" value="ECO:0007669"/>
    <property type="project" value="InterPro"/>
</dbReference>
<organism evidence="7 8">
    <name type="scientific">Panicum virgatum</name>
    <name type="common">Blackwell switchgrass</name>
    <dbReference type="NCBI Taxonomy" id="38727"/>
    <lineage>
        <taxon>Eukaryota</taxon>
        <taxon>Viridiplantae</taxon>
        <taxon>Streptophyta</taxon>
        <taxon>Embryophyta</taxon>
        <taxon>Tracheophyta</taxon>
        <taxon>Spermatophyta</taxon>
        <taxon>Magnoliopsida</taxon>
        <taxon>Liliopsida</taxon>
        <taxon>Poales</taxon>
        <taxon>Poaceae</taxon>
        <taxon>PACMAD clade</taxon>
        <taxon>Panicoideae</taxon>
        <taxon>Panicodae</taxon>
        <taxon>Paniceae</taxon>
        <taxon>Panicinae</taxon>
        <taxon>Panicum</taxon>
        <taxon>Panicum sect. Hiantes</taxon>
    </lineage>
</organism>
<dbReference type="Proteomes" id="UP000823388">
    <property type="component" value="Chromosome 7K"/>
</dbReference>
<evidence type="ECO:0000259" key="6">
    <source>
        <dbReference type="PROSITE" id="PS50929"/>
    </source>
</evidence>
<evidence type="ECO:0000256" key="4">
    <source>
        <dbReference type="ARBA" id="ARBA00023136"/>
    </source>
</evidence>
<dbReference type="InterPro" id="IPR036640">
    <property type="entry name" value="ABC1_TM_sf"/>
</dbReference>
<protein>
    <recommendedName>
        <fullName evidence="6">ABC transmembrane type-1 domain-containing protein</fullName>
    </recommendedName>
</protein>
<comment type="caution">
    <text evidence="7">The sequence shown here is derived from an EMBL/GenBank/DDBJ whole genome shotgun (WGS) entry which is preliminary data.</text>
</comment>
<dbReference type="PANTHER" id="PTHR24221">
    <property type="entry name" value="ATP-BINDING CASSETTE SUB-FAMILY B"/>
    <property type="match status" value="1"/>
</dbReference>
<dbReference type="PROSITE" id="PS50929">
    <property type="entry name" value="ABC_TM1F"/>
    <property type="match status" value="1"/>
</dbReference>
<gene>
    <name evidence="7" type="ORF">PVAP13_7KG087855</name>
</gene>
<keyword evidence="8" id="KW-1185">Reference proteome</keyword>